<dbReference type="InterPro" id="IPR000160">
    <property type="entry name" value="GGDEF_dom"/>
</dbReference>
<dbReference type="PANTHER" id="PTHR44757">
    <property type="entry name" value="DIGUANYLATE CYCLASE DGCP"/>
    <property type="match status" value="1"/>
</dbReference>
<dbReference type="InterPro" id="IPR043128">
    <property type="entry name" value="Rev_trsase/Diguanyl_cyclase"/>
</dbReference>
<evidence type="ECO:0000313" key="3">
    <source>
        <dbReference type="Proteomes" id="UP000886808"/>
    </source>
</evidence>
<dbReference type="InterPro" id="IPR029016">
    <property type="entry name" value="GAF-like_dom_sf"/>
</dbReference>
<dbReference type="AlphaFoldDB" id="A0A9D1PGU6"/>
<dbReference type="NCBIfam" id="TIGR00254">
    <property type="entry name" value="GGDEF"/>
    <property type="match status" value="1"/>
</dbReference>
<dbReference type="SMART" id="SM00267">
    <property type="entry name" value="GGDEF"/>
    <property type="match status" value="1"/>
</dbReference>
<accession>A0A9D1PGU6</accession>
<gene>
    <name evidence="2" type="ORF">H9746_03090</name>
</gene>
<dbReference type="SUPFAM" id="SSF55781">
    <property type="entry name" value="GAF domain-like"/>
    <property type="match status" value="1"/>
</dbReference>
<dbReference type="Proteomes" id="UP000886808">
    <property type="component" value="Unassembled WGS sequence"/>
</dbReference>
<dbReference type="CDD" id="cd01949">
    <property type="entry name" value="GGDEF"/>
    <property type="match status" value="1"/>
</dbReference>
<evidence type="ECO:0000313" key="2">
    <source>
        <dbReference type="EMBL" id="HIV61819.1"/>
    </source>
</evidence>
<feature type="domain" description="GGDEF" evidence="1">
    <location>
        <begin position="321"/>
        <end position="448"/>
    </location>
</feature>
<dbReference type="EMBL" id="DXIE01000022">
    <property type="protein sequence ID" value="HIV61819.1"/>
    <property type="molecule type" value="Genomic_DNA"/>
</dbReference>
<proteinExistence type="predicted"/>
<dbReference type="PANTHER" id="PTHR44757:SF2">
    <property type="entry name" value="BIOFILM ARCHITECTURE MAINTENANCE PROTEIN MBAA"/>
    <property type="match status" value="1"/>
</dbReference>
<dbReference type="SUPFAM" id="SSF55073">
    <property type="entry name" value="Nucleotide cyclase"/>
    <property type="match status" value="1"/>
</dbReference>
<dbReference type="Pfam" id="PF00990">
    <property type="entry name" value="GGDEF"/>
    <property type="match status" value="1"/>
</dbReference>
<comment type="caution">
    <text evidence="2">The sequence shown here is derived from an EMBL/GenBank/DDBJ whole genome shotgun (WGS) entry which is preliminary data.</text>
</comment>
<organism evidence="2 3">
    <name type="scientific">Candidatus Butyricicoccus avistercoris</name>
    <dbReference type="NCBI Taxonomy" id="2838518"/>
    <lineage>
        <taxon>Bacteria</taxon>
        <taxon>Bacillati</taxon>
        <taxon>Bacillota</taxon>
        <taxon>Clostridia</taxon>
        <taxon>Eubacteriales</taxon>
        <taxon>Butyricicoccaceae</taxon>
        <taxon>Butyricicoccus</taxon>
    </lineage>
</organism>
<dbReference type="Gene3D" id="3.30.450.40">
    <property type="match status" value="1"/>
</dbReference>
<dbReference type="InterPro" id="IPR052155">
    <property type="entry name" value="Biofilm_reg_signaling"/>
</dbReference>
<dbReference type="PROSITE" id="PS50887">
    <property type="entry name" value="GGDEF"/>
    <property type="match status" value="1"/>
</dbReference>
<dbReference type="InterPro" id="IPR029787">
    <property type="entry name" value="Nucleotide_cyclase"/>
</dbReference>
<evidence type="ECO:0000259" key="1">
    <source>
        <dbReference type="PROSITE" id="PS50887"/>
    </source>
</evidence>
<protein>
    <submittedName>
        <fullName evidence="2">GGDEF domain-containing protein</fullName>
    </submittedName>
</protein>
<reference evidence="2" key="1">
    <citation type="journal article" date="2021" name="PeerJ">
        <title>Extensive microbial diversity within the chicken gut microbiome revealed by metagenomics and culture.</title>
        <authorList>
            <person name="Gilroy R."/>
            <person name="Ravi A."/>
            <person name="Getino M."/>
            <person name="Pursley I."/>
            <person name="Horton D.L."/>
            <person name="Alikhan N.F."/>
            <person name="Baker D."/>
            <person name="Gharbi K."/>
            <person name="Hall N."/>
            <person name="Watson M."/>
            <person name="Adriaenssens E.M."/>
            <person name="Foster-Nyarko E."/>
            <person name="Jarju S."/>
            <person name="Secka A."/>
            <person name="Antonio M."/>
            <person name="Oren A."/>
            <person name="Chaudhuri R.R."/>
            <person name="La Ragione R."/>
            <person name="Hildebrand F."/>
            <person name="Pallen M.J."/>
        </authorList>
    </citation>
    <scope>NUCLEOTIDE SEQUENCE</scope>
    <source>
        <strain evidence="2">CHK193-4272</strain>
    </source>
</reference>
<sequence>MIEKMWEVYENLNEIVYVSDADTYDLIYMNRKAREIFGNISIDELKKRKCYSLLQGCNSPCEMCTNDRIKVGEFYEWTYYNPVIDTKFALKDTIFIENNRRCRMEIAIDMTTQEHQKQLIESFVNNEIIINEGIKMALAEETPDKSIMVLLEYLGKAFKGERAYIFEETSPKFVANTYEWCANGVSVQIESLENIPEKELEDWYIQFRQNKSVIIENLEDIKEISPDVYNILKPQDIVSLVVCPLVYQKKIIGFYGIDNPPVSNLKYIMTMLNVMASFIVSIINRRELFNKLVNISYYDRLTGAGNRYAMERAISDVDLTKSIGIIYGDVMELKSVNDTQGHLEGDKLLLGSYDHLCRYFDKKDIFRIGGDEFVVICSSITLEDFKQRISSIKNDMEHSNAKIALGQIWKQVCDEKIENLIVQADQLMYEEKRRYYNEKRSKCNKHDDLRREIPLVGVHEYFMQQHSFHSEAFFKAIMQSSFGLSAFVGDLQGNIYYLSDNLRDILKTKSNMVCGLIETWSVVLSDDKRNEFLNKWQYLLENKQKHLEFAYDVDVDGIRRVGVLKIDVRWNGEIPLFCTGIFIH</sequence>
<reference evidence="2" key="2">
    <citation type="submission" date="2021-04" db="EMBL/GenBank/DDBJ databases">
        <authorList>
            <person name="Gilroy R."/>
        </authorList>
    </citation>
    <scope>NUCLEOTIDE SEQUENCE</scope>
    <source>
        <strain evidence="2">CHK193-4272</strain>
    </source>
</reference>
<name>A0A9D1PGU6_9FIRM</name>
<dbReference type="Gene3D" id="3.30.70.270">
    <property type="match status" value="1"/>
</dbReference>